<evidence type="ECO:0000313" key="1">
    <source>
        <dbReference type="EMBL" id="KAJ1197910.1"/>
    </source>
</evidence>
<accession>A0AAV7VCD4</accession>
<dbReference type="EMBL" id="JANPWB010000003">
    <property type="protein sequence ID" value="KAJ1197910.1"/>
    <property type="molecule type" value="Genomic_DNA"/>
</dbReference>
<organism evidence="1 2">
    <name type="scientific">Pleurodeles waltl</name>
    <name type="common">Iberian ribbed newt</name>
    <dbReference type="NCBI Taxonomy" id="8319"/>
    <lineage>
        <taxon>Eukaryota</taxon>
        <taxon>Metazoa</taxon>
        <taxon>Chordata</taxon>
        <taxon>Craniata</taxon>
        <taxon>Vertebrata</taxon>
        <taxon>Euteleostomi</taxon>
        <taxon>Amphibia</taxon>
        <taxon>Batrachia</taxon>
        <taxon>Caudata</taxon>
        <taxon>Salamandroidea</taxon>
        <taxon>Salamandridae</taxon>
        <taxon>Pleurodelinae</taxon>
        <taxon>Pleurodeles</taxon>
    </lineage>
</organism>
<reference evidence="1" key="1">
    <citation type="journal article" date="2022" name="bioRxiv">
        <title>Sequencing and chromosome-scale assembly of the giantPleurodeles waltlgenome.</title>
        <authorList>
            <person name="Brown T."/>
            <person name="Elewa A."/>
            <person name="Iarovenko S."/>
            <person name="Subramanian E."/>
            <person name="Araus A.J."/>
            <person name="Petzold A."/>
            <person name="Susuki M."/>
            <person name="Suzuki K.-i.T."/>
            <person name="Hayashi T."/>
            <person name="Toyoda A."/>
            <person name="Oliveira C."/>
            <person name="Osipova E."/>
            <person name="Leigh N.D."/>
            <person name="Simon A."/>
            <person name="Yun M.H."/>
        </authorList>
    </citation>
    <scope>NUCLEOTIDE SEQUENCE</scope>
    <source>
        <strain evidence="1">20211129_DDA</strain>
        <tissue evidence="1">Liver</tissue>
    </source>
</reference>
<comment type="caution">
    <text evidence="1">The sequence shown here is derived from an EMBL/GenBank/DDBJ whole genome shotgun (WGS) entry which is preliminary data.</text>
</comment>
<dbReference type="AlphaFoldDB" id="A0AAV7VCD4"/>
<sequence length="86" mass="8971">MGSAAKSGSVGWEPLEWVSSPELQTERVGSGGTGDHVPGVVPVCWCWRSPGSPVCGESRGYPAILECVLLAPGVELKQRGSRSAPH</sequence>
<dbReference type="Proteomes" id="UP001066276">
    <property type="component" value="Chromosome 2_1"/>
</dbReference>
<evidence type="ECO:0000313" key="2">
    <source>
        <dbReference type="Proteomes" id="UP001066276"/>
    </source>
</evidence>
<keyword evidence="2" id="KW-1185">Reference proteome</keyword>
<proteinExistence type="predicted"/>
<gene>
    <name evidence="1" type="ORF">NDU88_001754</name>
</gene>
<protein>
    <submittedName>
        <fullName evidence="1">Uncharacterized protein</fullName>
    </submittedName>
</protein>
<name>A0AAV7VCD4_PLEWA</name>